<sequence>MIEKVQFRNFRAFRSLDLELEPFTVLVGPNASGKTTLLEGLSLLSESARSLFGKNEDLIFEEAIKSHGVVEPVGLEVSGDWFGCAGMARLNSLMRSMYVNGQPAQRQHIEMKGRWAGKSVPVDSIEINQSDRTGDSLFQPPLNVFRNALSSTIALRFDSRRLAEPSYSEDESPVLSGDGSGLAALLAHLKLSRDEEFSEIEKSLVEIVPAVERIRIERARVKPSSDATYSPVMSQSVWGHRISFDMRGAKGVPAGMVGEGTLMALGLLAAVLGPSQPHLVLLDDIELALHPVAQGRLVDVIRKIRKRRPELQVLATSHSPFVLNYMQPGEIRMTFLAEDGSARCEKLEAHPEYRKWKDLMSPGEFWSTVGESWMEKDPTSSPHE</sequence>
<protein>
    <submittedName>
        <fullName evidence="3">DUF2813 domain-containing protein</fullName>
    </submittedName>
</protein>
<evidence type="ECO:0000313" key="4">
    <source>
        <dbReference type="Proteomes" id="UP000272888"/>
    </source>
</evidence>
<dbReference type="PANTHER" id="PTHR32182:SF22">
    <property type="entry name" value="ATP-DEPENDENT ENDONUCLEASE, OLD FAMILY-RELATED"/>
    <property type="match status" value="1"/>
</dbReference>
<evidence type="ECO:0000259" key="2">
    <source>
        <dbReference type="Pfam" id="PF13304"/>
    </source>
</evidence>
<dbReference type="Pfam" id="PF13175">
    <property type="entry name" value="AAA_15"/>
    <property type="match status" value="1"/>
</dbReference>
<dbReference type="Proteomes" id="UP000272888">
    <property type="component" value="Unassembled WGS sequence"/>
</dbReference>
<dbReference type="EMBL" id="RAWB01000104">
    <property type="protein sequence ID" value="RKH60965.1"/>
    <property type="molecule type" value="Genomic_DNA"/>
</dbReference>
<proteinExistence type="predicted"/>
<dbReference type="InterPro" id="IPR027417">
    <property type="entry name" value="P-loop_NTPase"/>
</dbReference>
<feature type="domain" description="Endonuclease GajA/Old nuclease/RecF-like AAA" evidence="1">
    <location>
        <begin position="1"/>
        <end position="56"/>
    </location>
</feature>
<dbReference type="AlphaFoldDB" id="A0A3A8Q4D3"/>
<dbReference type="PIRSF" id="PIRSF029347">
    <property type="entry name" value="RecF"/>
    <property type="match status" value="1"/>
</dbReference>
<dbReference type="SUPFAM" id="SSF52540">
    <property type="entry name" value="P-loop containing nucleoside triphosphate hydrolases"/>
    <property type="match status" value="1"/>
</dbReference>
<dbReference type="Gene3D" id="3.40.50.300">
    <property type="entry name" value="P-loop containing nucleotide triphosphate hydrolases"/>
    <property type="match status" value="2"/>
</dbReference>
<dbReference type="Pfam" id="PF13304">
    <property type="entry name" value="AAA_21"/>
    <property type="match status" value="1"/>
</dbReference>
<organism evidence="3 4">
    <name type="scientific">Corallococcus llansteffanensis</name>
    <dbReference type="NCBI Taxonomy" id="2316731"/>
    <lineage>
        <taxon>Bacteria</taxon>
        <taxon>Pseudomonadati</taxon>
        <taxon>Myxococcota</taxon>
        <taxon>Myxococcia</taxon>
        <taxon>Myxococcales</taxon>
        <taxon>Cystobacterineae</taxon>
        <taxon>Myxococcaceae</taxon>
        <taxon>Corallococcus</taxon>
    </lineage>
</organism>
<dbReference type="GO" id="GO:0006302">
    <property type="term" value="P:double-strand break repair"/>
    <property type="evidence" value="ECO:0007669"/>
    <property type="project" value="TreeGrafter"/>
</dbReference>
<reference evidence="4" key="1">
    <citation type="submission" date="2018-09" db="EMBL/GenBank/DDBJ databases">
        <authorList>
            <person name="Livingstone P.G."/>
            <person name="Whitworth D.E."/>
        </authorList>
    </citation>
    <scope>NUCLEOTIDE SEQUENCE [LARGE SCALE GENOMIC DNA]</scope>
    <source>
        <strain evidence="4">CA051B</strain>
    </source>
</reference>
<name>A0A3A8Q4D3_9BACT</name>
<feature type="domain" description="ATPase AAA-type core" evidence="2">
    <location>
        <begin position="153"/>
        <end position="324"/>
    </location>
</feature>
<dbReference type="GO" id="GO:0016887">
    <property type="term" value="F:ATP hydrolysis activity"/>
    <property type="evidence" value="ECO:0007669"/>
    <property type="project" value="InterPro"/>
</dbReference>
<gene>
    <name evidence="3" type="ORF">D7V93_12510</name>
</gene>
<dbReference type="PANTHER" id="PTHR32182">
    <property type="entry name" value="DNA REPLICATION AND REPAIR PROTEIN RECF"/>
    <property type="match status" value="1"/>
</dbReference>
<keyword evidence="4" id="KW-1185">Reference proteome</keyword>
<dbReference type="InterPro" id="IPR014555">
    <property type="entry name" value="RecF-like"/>
</dbReference>
<evidence type="ECO:0000259" key="1">
    <source>
        <dbReference type="Pfam" id="PF13175"/>
    </source>
</evidence>
<comment type="caution">
    <text evidence="3">The sequence shown here is derived from an EMBL/GenBank/DDBJ whole genome shotgun (WGS) entry which is preliminary data.</text>
</comment>
<dbReference type="GO" id="GO:0000731">
    <property type="term" value="P:DNA synthesis involved in DNA repair"/>
    <property type="evidence" value="ECO:0007669"/>
    <property type="project" value="TreeGrafter"/>
</dbReference>
<dbReference type="RefSeq" id="WP_120643617.1">
    <property type="nucleotide sequence ID" value="NZ_RAWB01000104.1"/>
</dbReference>
<evidence type="ECO:0000313" key="3">
    <source>
        <dbReference type="EMBL" id="RKH60965.1"/>
    </source>
</evidence>
<dbReference type="InterPro" id="IPR041685">
    <property type="entry name" value="AAA_GajA/Old/RecF-like"/>
</dbReference>
<dbReference type="GO" id="GO:0005524">
    <property type="term" value="F:ATP binding"/>
    <property type="evidence" value="ECO:0007669"/>
    <property type="project" value="InterPro"/>
</dbReference>
<dbReference type="InterPro" id="IPR003959">
    <property type="entry name" value="ATPase_AAA_core"/>
</dbReference>
<accession>A0A3A8Q4D3</accession>